<dbReference type="InterPro" id="IPR036388">
    <property type="entry name" value="WH-like_DNA-bd_sf"/>
</dbReference>
<dbReference type="InterPro" id="IPR036390">
    <property type="entry name" value="WH_DNA-bd_sf"/>
</dbReference>
<keyword evidence="2 5" id="KW-0238">DNA-binding</keyword>
<dbReference type="InterPro" id="IPR050313">
    <property type="entry name" value="Carb_Metab_HTH_regulators"/>
</dbReference>
<dbReference type="Gene3D" id="1.10.10.10">
    <property type="entry name" value="Winged helix-like DNA-binding domain superfamily/Winged helix DNA-binding domain"/>
    <property type="match status" value="1"/>
</dbReference>
<dbReference type="SMART" id="SM00420">
    <property type="entry name" value="HTH_DEOR"/>
    <property type="match status" value="1"/>
</dbReference>
<dbReference type="GO" id="GO:0003677">
    <property type="term" value="F:DNA binding"/>
    <property type="evidence" value="ECO:0007669"/>
    <property type="project" value="UniProtKB-KW"/>
</dbReference>
<dbReference type="InterPro" id="IPR014036">
    <property type="entry name" value="DeoR-like_C"/>
</dbReference>
<feature type="domain" description="HTH deoR-type" evidence="4">
    <location>
        <begin position="3"/>
        <end position="58"/>
    </location>
</feature>
<gene>
    <name evidence="5" type="ORF">SM116_05055</name>
</gene>
<evidence type="ECO:0000313" key="5">
    <source>
        <dbReference type="EMBL" id="WPR90662.1"/>
    </source>
</evidence>
<dbReference type="RefSeq" id="WP_320943366.1">
    <property type="nucleotide sequence ID" value="NZ_BAABEU010000011.1"/>
</dbReference>
<evidence type="ECO:0000256" key="3">
    <source>
        <dbReference type="ARBA" id="ARBA00023163"/>
    </source>
</evidence>
<dbReference type="PANTHER" id="PTHR30363">
    <property type="entry name" value="HTH-TYPE TRANSCRIPTIONAL REGULATOR SRLR-RELATED"/>
    <property type="match status" value="1"/>
</dbReference>
<protein>
    <submittedName>
        <fullName evidence="5">DeoR/GlpR family DNA-binding transcription regulator</fullName>
    </submittedName>
</protein>
<accession>A0ABZ0SSL1</accession>
<dbReference type="InterPro" id="IPR001034">
    <property type="entry name" value="DeoR_HTH"/>
</dbReference>
<reference evidence="5 6" key="1">
    <citation type="submission" date="2023-11" db="EMBL/GenBank/DDBJ databases">
        <title>Genome sequence of Microbacterium rhizosphaerae KACC 19337.</title>
        <authorList>
            <person name="Choi H."/>
            <person name="Kim S."/>
            <person name="Kim Y."/>
            <person name="Kwon S.-W."/>
            <person name="Heo J."/>
        </authorList>
    </citation>
    <scope>NUCLEOTIDE SEQUENCE [LARGE SCALE GENOMIC DNA]</scope>
    <source>
        <strain evidence="5 6">KACC 19337</strain>
    </source>
</reference>
<dbReference type="PROSITE" id="PS00894">
    <property type="entry name" value="HTH_DEOR_1"/>
    <property type="match status" value="1"/>
</dbReference>
<keyword evidence="1" id="KW-0805">Transcription regulation</keyword>
<keyword evidence="6" id="KW-1185">Reference proteome</keyword>
<keyword evidence="3" id="KW-0804">Transcription</keyword>
<evidence type="ECO:0000313" key="6">
    <source>
        <dbReference type="Proteomes" id="UP001323798"/>
    </source>
</evidence>
<dbReference type="EMBL" id="CP139368">
    <property type="protein sequence ID" value="WPR90662.1"/>
    <property type="molecule type" value="Genomic_DNA"/>
</dbReference>
<dbReference type="Pfam" id="PF00455">
    <property type="entry name" value="DeoRC"/>
    <property type="match status" value="1"/>
</dbReference>
<dbReference type="SUPFAM" id="SSF46785">
    <property type="entry name" value="Winged helix' DNA-binding domain"/>
    <property type="match status" value="1"/>
</dbReference>
<evidence type="ECO:0000256" key="1">
    <source>
        <dbReference type="ARBA" id="ARBA00023015"/>
    </source>
</evidence>
<dbReference type="Gene3D" id="3.40.50.1360">
    <property type="match status" value="1"/>
</dbReference>
<dbReference type="Proteomes" id="UP001323798">
    <property type="component" value="Chromosome"/>
</dbReference>
<proteinExistence type="predicted"/>
<name>A0ABZ0SSL1_9MICO</name>
<evidence type="ECO:0000256" key="2">
    <source>
        <dbReference type="ARBA" id="ARBA00023125"/>
    </source>
</evidence>
<dbReference type="Pfam" id="PF08220">
    <property type="entry name" value="HTH_DeoR"/>
    <property type="match status" value="1"/>
</dbReference>
<dbReference type="PROSITE" id="PS51000">
    <property type="entry name" value="HTH_DEOR_2"/>
    <property type="match status" value="1"/>
</dbReference>
<dbReference type="SUPFAM" id="SSF100950">
    <property type="entry name" value="NagB/RpiA/CoA transferase-like"/>
    <property type="match status" value="1"/>
</dbReference>
<organism evidence="5 6">
    <name type="scientific">Microbacterium rhizosphaerae</name>
    <dbReference type="NCBI Taxonomy" id="1678237"/>
    <lineage>
        <taxon>Bacteria</taxon>
        <taxon>Bacillati</taxon>
        <taxon>Actinomycetota</taxon>
        <taxon>Actinomycetes</taxon>
        <taxon>Micrococcales</taxon>
        <taxon>Microbacteriaceae</taxon>
        <taxon>Microbacterium</taxon>
    </lineage>
</organism>
<dbReference type="InterPro" id="IPR037171">
    <property type="entry name" value="NagB/RpiA_transferase-like"/>
</dbReference>
<evidence type="ECO:0000259" key="4">
    <source>
        <dbReference type="PROSITE" id="PS51000"/>
    </source>
</evidence>
<dbReference type="SMART" id="SM01134">
    <property type="entry name" value="DeoRC"/>
    <property type="match status" value="1"/>
</dbReference>
<dbReference type="PRINTS" id="PR00037">
    <property type="entry name" value="HTHLACR"/>
</dbReference>
<dbReference type="PANTHER" id="PTHR30363:SF44">
    <property type="entry name" value="AGA OPERON TRANSCRIPTIONAL REPRESSOR-RELATED"/>
    <property type="match status" value="1"/>
</dbReference>
<sequence>MKRAERLAAIIELLAASDGVEVDELVDTLGVSAATARRDLDALAEQRLLTRTRGGAAPLSVAYELPLRYKNHQRTAEKQRIARMAAQMIPTGSVVGLTGGTTTTAIAAALAMRTDAAPAAALHAFTVVTNSVNIAAQLATRPSLKIVVTGGVLNARSYELVGGYAEQVLRGLTIDVAFIGVNGIDAEVGATTHDEREAAANRLMAARARQAVIVADSSKIGRTAFAVMGGPERFPIVLTDAGITPEQRAELVERGYDVRVAE</sequence>
<dbReference type="InterPro" id="IPR018356">
    <property type="entry name" value="Tscrpt_reg_HTH_DeoR_CS"/>
</dbReference>